<evidence type="ECO:0000256" key="1">
    <source>
        <dbReference type="SAM" id="MobiDB-lite"/>
    </source>
</evidence>
<protein>
    <submittedName>
        <fullName evidence="2">Uncharacterized protein</fullName>
    </submittedName>
</protein>
<reference evidence="2" key="1">
    <citation type="submission" date="2020-03" db="EMBL/GenBank/DDBJ databases">
        <title>Roseovarius gahaiensis sp. nov., isolated from Gahai Saline Lake, China.</title>
        <authorList>
            <person name="Sun X."/>
        </authorList>
    </citation>
    <scope>NUCLEOTIDE SEQUENCE</scope>
    <source>
        <strain evidence="2">GH877</strain>
    </source>
</reference>
<proteinExistence type="predicted"/>
<comment type="caution">
    <text evidence="2">The sequence shown here is derived from an EMBL/GenBank/DDBJ whole genome shotgun (WGS) entry which is preliminary data.</text>
</comment>
<accession>A0A967BF28</accession>
<feature type="region of interest" description="Disordered" evidence="1">
    <location>
        <begin position="1"/>
        <end position="26"/>
    </location>
</feature>
<evidence type="ECO:0000313" key="3">
    <source>
        <dbReference type="Proteomes" id="UP000639775"/>
    </source>
</evidence>
<keyword evidence="3" id="KW-1185">Reference proteome</keyword>
<dbReference type="RefSeq" id="WP_167199665.1">
    <property type="nucleotide sequence ID" value="NZ_JAAORB010000046.1"/>
</dbReference>
<gene>
    <name evidence="2" type="ORF">HAT86_14995</name>
</gene>
<dbReference type="EMBL" id="JAAORB010000046">
    <property type="protein sequence ID" value="NHQ75758.1"/>
    <property type="molecule type" value="Genomic_DNA"/>
</dbReference>
<name>A0A967BF28_9RHOB</name>
<sequence length="214" mass="24914">MEKNEKPKASASRKGEGEALQHLGRELHAALFPEEYDHVYDSVSEAKDRQRGINPMKAEHVEKTNTLRAQLGFTPFNVGPDAHNDDTYGWVKEKLRQGEEAELREIMAIRAHEALEAEHRREQARQQLQTPSWLDQKIDDMLLGEKFIYRGQGRSDPQVIAFRILGELFNVNRSGDNEPEFFRQIRRLLPGRSEAEYQALHRHAMNEWMEVYGY</sequence>
<dbReference type="Proteomes" id="UP000639775">
    <property type="component" value="Unassembled WGS sequence"/>
</dbReference>
<evidence type="ECO:0000313" key="2">
    <source>
        <dbReference type="EMBL" id="NHQ75758.1"/>
    </source>
</evidence>
<organism evidence="2 3">
    <name type="scientific">Roseovarius gahaiensis</name>
    <dbReference type="NCBI Taxonomy" id="2716691"/>
    <lineage>
        <taxon>Bacteria</taxon>
        <taxon>Pseudomonadati</taxon>
        <taxon>Pseudomonadota</taxon>
        <taxon>Alphaproteobacteria</taxon>
        <taxon>Rhodobacterales</taxon>
        <taxon>Roseobacteraceae</taxon>
        <taxon>Roseovarius</taxon>
    </lineage>
</organism>
<dbReference type="AlphaFoldDB" id="A0A967BF28"/>